<dbReference type="EMBL" id="BLJN01000002">
    <property type="protein sequence ID" value="GFE79836.1"/>
    <property type="molecule type" value="Genomic_DNA"/>
</dbReference>
<comment type="caution">
    <text evidence="2">The sequence shown here is derived from an EMBL/GenBank/DDBJ whole genome shotgun (WGS) entry which is preliminary data.</text>
</comment>
<gene>
    <name evidence="2" type="ORF">GCM10011487_18360</name>
</gene>
<dbReference type="AlphaFoldDB" id="A0A829YAV6"/>
<sequence>MHGLLDNAFRDRLIHYVAGQRQRFAARRLNALHESVETIGASSCHRDGRTSRRESQRRTFTNAR</sequence>
<proteinExistence type="predicted"/>
<organism evidence="2 3">
    <name type="scientific">Steroidobacter agaridevorans</name>
    <dbReference type="NCBI Taxonomy" id="2695856"/>
    <lineage>
        <taxon>Bacteria</taxon>
        <taxon>Pseudomonadati</taxon>
        <taxon>Pseudomonadota</taxon>
        <taxon>Gammaproteobacteria</taxon>
        <taxon>Steroidobacterales</taxon>
        <taxon>Steroidobacteraceae</taxon>
        <taxon>Steroidobacter</taxon>
    </lineage>
</organism>
<feature type="region of interest" description="Disordered" evidence="1">
    <location>
        <begin position="40"/>
        <end position="64"/>
    </location>
</feature>
<keyword evidence="3" id="KW-1185">Reference proteome</keyword>
<evidence type="ECO:0000313" key="3">
    <source>
        <dbReference type="Proteomes" id="UP000445000"/>
    </source>
</evidence>
<dbReference type="Proteomes" id="UP000445000">
    <property type="component" value="Unassembled WGS sequence"/>
</dbReference>
<evidence type="ECO:0000313" key="2">
    <source>
        <dbReference type="EMBL" id="GFE79836.1"/>
    </source>
</evidence>
<accession>A0A829YAV6</accession>
<protein>
    <submittedName>
        <fullName evidence="2">Uncharacterized protein</fullName>
    </submittedName>
</protein>
<evidence type="ECO:0000256" key="1">
    <source>
        <dbReference type="SAM" id="MobiDB-lite"/>
    </source>
</evidence>
<name>A0A829YAV6_9GAMM</name>
<reference evidence="3" key="1">
    <citation type="submission" date="2020-01" db="EMBL/GenBank/DDBJ databases">
        <title>'Steroidobacter agaridevorans' sp. nov., agar-degrading bacteria isolated from rhizosphere soils.</title>
        <authorList>
            <person name="Ikenaga M."/>
            <person name="Kataoka M."/>
            <person name="Murouchi A."/>
            <person name="Katsuragi S."/>
            <person name="Sakai M."/>
        </authorList>
    </citation>
    <scope>NUCLEOTIDE SEQUENCE [LARGE SCALE GENOMIC DNA]</scope>
    <source>
        <strain evidence="3">YU21-B</strain>
    </source>
</reference>
<feature type="compositionally biased region" description="Basic and acidic residues" evidence="1">
    <location>
        <begin position="44"/>
        <end position="57"/>
    </location>
</feature>